<dbReference type="InterPro" id="IPR029032">
    <property type="entry name" value="AhpD-like"/>
</dbReference>
<dbReference type="Gene3D" id="1.20.1290.10">
    <property type="entry name" value="AhpD-like"/>
    <property type="match status" value="1"/>
</dbReference>
<dbReference type="OrthoDB" id="9808310at2"/>
<keyword evidence="3" id="KW-1185">Reference proteome</keyword>
<dbReference type="InterPro" id="IPR010195">
    <property type="entry name" value="Uncharacterised_peroxidase-rel"/>
</dbReference>
<name>A0A286G7Y3_9PROT</name>
<feature type="domain" description="Carboxymuconolactone decarboxylase-like" evidence="1">
    <location>
        <begin position="41"/>
        <end position="120"/>
    </location>
</feature>
<dbReference type="NCBIfam" id="TIGR01926">
    <property type="entry name" value="peroxid_rel"/>
    <property type="match status" value="1"/>
</dbReference>
<evidence type="ECO:0000259" key="1">
    <source>
        <dbReference type="Pfam" id="PF02627"/>
    </source>
</evidence>
<reference evidence="2 3" key="1">
    <citation type="submission" date="2017-09" db="EMBL/GenBank/DDBJ databases">
        <authorList>
            <person name="Ehlers B."/>
            <person name="Leendertz F.H."/>
        </authorList>
    </citation>
    <scope>NUCLEOTIDE SEQUENCE [LARGE SCALE GENOMIC DNA]</scope>
    <source>
        <strain evidence="2 3">USBA 140</strain>
    </source>
</reference>
<keyword evidence="2" id="KW-0575">Peroxidase</keyword>
<accession>A0A286G7Y3</accession>
<organism evidence="2 3">
    <name type="scientific">Caenispirillum bisanense</name>
    <dbReference type="NCBI Taxonomy" id="414052"/>
    <lineage>
        <taxon>Bacteria</taxon>
        <taxon>Pseudomonadati</taxon>
        <taxon>Pseudomonadota</taxon>
        <taxon>Alphaproteobacteria</taxon>
        <taxon>Rhodospirillales</taxon>
        <taxon>Novispirillaceae</taxon>
        <taxon>Caenispirillum</taxon>
    </lineage>
</organism>
<dbReference type="Proteomes" id="UP000219621">
    <property type="component" value="Unassembled WGS sequence"/>
</dbReference>
<dbReference type="InterPro" id="IPR003779">
    <property type="entry name" value="CMD-like"/>
</dbReference>
<dbReference type="EMBL" id="OCNJ01000002">
    <property type="protein sequence ID" value="SOD91657.1"/>
    <property type="molecule type" value="Genomic_DNA"/>
</dbReference>
<dbReference type="Pfam" id="PF02627">
    <property type="entry name" value="CMD"/>
    <property type="match status" value="1"/>
</dbReference>
<protein>
    <submittedName>
        <fullName evidence="2">Uncharacterized peroxidase-related enzyme</fullName>
    </submittedName>
</protein>
<evidence type="ECO:0000313" key="2">
    <source>
        <dbReference type="EMBL" id="SOD91657.1"/>
    </source>
</evidence>
<dbReference type="PANTHER" id="PTHR35446:SF3">
    <property type="entry name" value="CMD DOMAIN-CONTAINING PROTEIN"/>
    <property type="match status" value="1"/>
</dbReference>
<dbReference type="InterPro" id="IPR004675">
    <property type="entry name" value="AhpD_core"/>
</dbReference>
<dbReference type="PANTHER" id="PTHR35446">
    <property type="entry name" value="SI:CH211-175M2.5"/>
    <property type="match status" value="1"/>
</dbReference>
<dbReference type="SUPFAM" id="SSF69118">
    <property type="entry name" value="AhpD-like"/>
    <property type="match status" value="1"/>
</dbReference>
<dbReference type="RefSeq" id="WP_097277832.1">
    <property type="nucleotide sequence ID" value="NZ_OCNJ01000002.1"/>
</dbReference>
<gene>
    <name evidence="2" type="ORF">SAMN05421508_10241</name>
</gene>
<dbReference type="NCBIfam" id="TIGR00778">
    <property type="entry name" value="ahpD_dom"/>
    <property type="match status" value="1"/>
</dbReference>
<dbReference type="GO" id="GO:0051920">
    <property type="term" value="F:peroxiredoxin activity"/>
    <property type="evidence" value="ECO:0007669"/>
    <property type="project" value="InterPro"/>
</dbReference>
<evidence type="ECO:0000313" key="3">
    <source>
        <dbReference type="Proteomes" id="UP000219621"/>
    </source>
</evidence>
<proteinExistence type="predicted"/>
<dbReference type="AlphaFoldDB" id="A0A286G7Y3"/>
<keyword evidence="2" id="KW-0560">Oxidoreductase</keyword>
<sequence length="181" mass="18870">MTRIPAVDPAAASAEAKALLDAVQAKLGMTPNFLRVLAHSPAALAAFLGLHGIAGQGSLDAPTRERIALALAEQNDCQYCVSAHTAIGRGTGLSGEEMAANRRGTSQDDRAAAAVAFARALVEHTGEVTTAEIEAVRRAGYGDAEIVEIIVHVGMNLLTNILGKASRIEIDFPEVPLLQHA</sequence>